<dbReference type="EMBL" id="LMWN01000110">
    <property type="protein sequence ID" value="KUM95744.1"/>
    <property type="molecule type" value="Genomic_DNA"/>
</dbReference>
<accession>A0A101NMK6</accession>
<keyword evidence="3" id="KW-1185">Reference proteome</keyword>
<dbReference type="AlphaFoldDB" id="A0A101NMK6"/>
<evidence type="ECO:0000313" key="2">
    <source>
        <dbReference type="EMBL" id="KUM95744.1"/>
    </source>
</evidence>
<evidence type="ECO:0000313" key="3">
    <source>
        <dbReference type="Proteomes" id="UP000053127"/>
    </source>
</evidence>
<evidence type="ECO:0000256" key="1">
    <source>
        <dbReference type="SAM" id="MobiDB-lite"/>
    </source>
</evidence>
<proteinExistence type="predicted"/>
<name>A0A101NMK6_9ACTN</name>
<sequence length="255" mass="27270">MSDLTLFTDTDPAAPVPPAPAPADTTASVVHGAVIISAVETAWREIRCRFDGVPDISVTVPPTVTAQDPTKCTALRTGRRFERDGHLTMELQVSSATLGLGGRPMMEGLLHHAAHGLALTRGITEVSGGDRRWHNKKYGRLAQEVGLTPPARSDRFVGRAYCPLTDNEAARWAEIITALDAAAAVQLEATVRAVEAPRGGRSGARFAIVCDCIPPRRQQVTPYFFEQGPLLCGLCLAKFRPADAVLPHQATGSDS</sequence>
<reference evidence="2 3" key="1">
    <citation type="submission" date="2015-10" db="EMBL/GenBank/DDBJ databases">
        <title>Draft genome sequence of Streptomyces yokosukanensis DSM 40224, type strain for the species Streptomyces yokosukanensis.</title>
        <authorList>
            <person name="Ruckert C."/>
            <person name="Winkler A."/>
            <person name="Kalinowski J."/>
            <person name="Kampfer P."/>
            <person name="Glaeser S."/>
        </authorList>
    </citation>
    <scope>NUCLEOTIDE SEQUENCE [LARGE SCALE GENOMIC DNA]</scope>
    <source>
        <strain evidence="2 3">DSM 40224</strain>
    </source>
</reference>
<dbReference type="Proteomes" id="UP000053127">
    <property type="component" value="Unassembled WGS sequence"/>
</dbReference>
<dbReference type="RefSeq" id="WP_067136828.1">
    <property type="nucleotide sequence ID" value="NZ_KQ948248.1"/>
</dbReference>
<dbReference type="OrthoDB" id="4234112at2"/>
<gene>
    <name evidence="2" type="ORF">AQI95_43055</name>
</gene>
<comment type="caution">
    <text evidence="2">The sequence shown here is derived from an EMBL/GenBank/DDBJ whole genome shotgun (WGS) entry which is preliminary data.</text>
</comment>
<organism evidence="2 3">
    <name type="scientific">Streptomyces yokosukanensis</name>
    <dbReference type="NCBI Taxonomy" id="67386"/>
    <lineage>
        <taxon>Bacteria</taxon>
        <taxon>Bacillati</taxon>
        <taxon>Actinomycetota</taxon>
        <taxon>Actinomycetes</taxon>
        <taxon>Kitasatosporales</taxon>
        <taxon>Streptomycetaceae</taxon>
        <taxon>Streptomyces</taxon>
    </lineage>
</organism>
<feature type="region of interest" description="Disordered" evidence="1">
    <location>
        <begin position="1"/>
        <end position="25"/>
    </location>
</feature>
<evidence type="ECO:0008006" key="4">
    <source>
        <dbReference type="Google" id="ProtNLM"/>
    </source>
</evidence>
<protein>
    <recommendedName>
        <fullName evidence="4">SprT-like domain-containing protein</fullName>
    </recommendedName>
</protein>